<feature type="region of interest" description="Disordered" evidence="1">
    <location>
        <begin position="37"/>
        <end position="106"/>
    </location>
</feature>
<comment type="caution">
    <text evidence="2">The sequence shown here is derived from an EMBL/GenBank/DDBJ whole genome shotgun (WGS) entry which is preliminary data.</text>
</comment>
<dbReference type="EMBL" id="AKHW03002524">
    <property type="protein sequence ID" value="KYO38483.1"/>
    <property type="molecule type" value="Genomic_DNA"/>
</dbReference>
<organism evidence="2 3">
    <name type="scientific">Alligator mississippiensis</name>
    <name type="common">American alligator</name>
    <dbReference type="NCBI Taxonomy" id="8496"/>
    <lineage>
        <taxon>Eukaryota</taxon>
        <taxon>Metazoa</taxon>
        <taxon>Chordata</taxon>
        <taxon>Craniata</taxon>
        <taxon>Vertebrata</taxon>
        <taxon>Euteleostomi</taxon>
        <taxon>Archelosauria</taxon>
        <taxon>Archosauria</taxon>
        <taxon>Crocodylia</taxon>
        <taxon>Alligatoridae</taxon>
        <taxon>Alligatorinae</taxon>
        <taxon>Alligator</taxon>
    </lineage>
</organism>
<evidence type="ECO:0000313" key="3">
    <source>
        <dbReference type="Proteomes" id="UP000050525"/>
    </source>
</evidence>
<name>A0A151NNY3_ALLMI</name>
<accession>A0A151NNY3</accession>
<protein>
    <submittedName>
        <fullName evidence="2">Protocadherin-11 X-linked</fullName>
    </submittedName>
</protein>
<gene>
    <name evidence="2" type="primary">PCDH11X</name>
    <name evidence="2" type="ORF">Y1Q_0015712</name>
</gene>
<dbReference type="STRING" id="8496.A0A151NNY3"/>
<evidence type="ECO:0000313" key="2">
    <source>
        <dbReference type="EMBL" id="KYO38483.1"/>
    </source>
</evidence>
<dbReference type="Proteomes" id="UP000050525">
    <property type="component" value="Unassembled WGS sequence"/>
</dbReference>
<reference evidence="2 3" key="1">
    <citation type="journal article" date="2012" name="Genome Biol.">
        <title>Sequencing three crocodilian genomes to illuminate the evolution of archosaurs and amniotes.</title>
        <authorList>
            <person name="St John J.A."/>
            <person name="Braun E.L."/>
            <person name="Isberg S.R."/>
            <person name="Miles L.G."/>
            <person name="Chong A.Y."/>
            <person name="Gongora J."/>
            <person name="Dalzell P."/>
            <person name="Moran C."/>
            <person name="Bed'hom B."/>
            <person name="Abzhanov A."/>
            <person name="Burgess S.C."/>
            <person name="Cooksey A.M."/>
            <person name="Castoe T.A."/>
            <person name="Crawford N.G."/>
            <person name="Densmore L.D."/>
            <person name="Drew J.C."/>
            <person name="Edwards S.V."/>
            <person name="Faircloth B.C."/>
            <person name="Fujita M.K."/>
            <person name="Greenwold M.J."/>
            <person name="Hoffmann F.G."/>
            <person name="Howard J.M."/>
            <person name="Iguchi T."/>
            <person name="Janes D.E."/>
            <person name="Khan S.Y."/>
            <person name="Kohno S."/>
            <person name="de Koning A.J."/>
            <person name="Lance S.L."/>
            <person name="McCarthy F.M."/>
            <person name="McCormack J.E."/>
            <person name="Merchant M.E."/>
            <person name="Peterson D.G."/>
            <person name="Pollock D.D."/>
            <person name="Pourmand N."/>
            <person name="Raney B.J."/>
            <person name="Roessler K.A."/>
            <person name="Sanford J.R."/>
            <person name="Sawyer R.H."/>
            <person name="Schmidt C.J."/>
            <person name="Triplett E.W."/>
            <person name="Tuberville T.D."/>
            <person name="Venegas-Anaya M."/>
            <person name="Howard J.T."/>
            <person name="Jarvis E.D."/>
            <person name="Guillette L.J.Jr."/>
            <person name="Glenn T.C."/>
            <person name="Green R.E."/>
            <person name="Ray D.A."/>
        </authorList>
    </citation>
    <scope>NUCLEOTIDE SEQUENCE [LARGE SCALE GENOMIC DNA]</scope>
    <source>
        <strain evidence="2">KSC_2009_1</strain>
    </source>
</reference>
<dbReference type="AlphaFoldDB" id="A0A151NNY3"/>
<sequence>MPWITILDEMLVNGLCDRIHIEKNRGQTVSQRRVTFHLPDGSQESCNDSGLGDHEPNSNASTSHPLPLGFPQEEYYEQASPNSRTEGDGNSDPESNFILRGLFQSL</sequence>
<keyword evidence="3" id="KW-1185">Reference proteome</keyword>
<evidence type="ECO:0000256" key="1">
    <source>
        <dbReference type="SAM" id="MobiDB-lite"/>
    </source>
</evidence>
<proteinExistence type="predicted"/>